<evidence type="ECO:0000259" key="1">
    <source>
        <dbReference type="SMART" id="SM00834"/>
    </source>
</evidence>
<dbReference type="SMART" id="SM00834">
    <property type="entry name" value="CxxC_CXXC_SSSS"/>
    <property type="match status" value="1"/>
</dbReference>
<organism evidence="2 3">
    <name type="scientific">Caloramator proteoclasticus DSM 10124</name>
    <dbReference type="NCBI Taxonomy" id="1121262"/>
    <lineage>
        <taxon>Bacteria</taxon>
        <taxon>Bacillati</taxon>
        <taxon>Bacillota</taxon>
        <taxon>Clostridia</taxon>
        <taxon>Eubacteriales</taxon>
        <taxon>Clostridiaceae</taxon>
        <taxon>Caloramator</taxon>
    </lineage>
</organism>
<evidence type="ECO:0000313" key="3">
    <source>
        <dbReference type="Proteomes" id="UP000184423"/>
    </source>
</evidence>
<accession>A0A1M4Y4G0</accession>
<dbReference type="Proteomes" id="UP000184423">
    <property type="component" value="Unassembled WGS sequence"/>
</dbReference>
<evidence type="ECO:0000313" key="2">
    <source>
        <dbReference type="EMBL" id="SHF00588.1"/>
    </source>
</evidence>
<proteinExistence type="predicted"/>
<dbReference type="NCBIfam" id="TIGR02605">
    <property type="entry name" value="CxxC_CxxC_SSSS"/>
    <property type="match status" value="1"/>
</dbReference>
<dbReference type="EMBL" id="FQVG01000028">
    <property type="protein sequence ID" value="SHF00588.1"/>
    <property type="molecule type" value="Genomic_DNA"/>
</dbReference>
<gene>
    <name evidence="2" type="ORF">SAMN02746091_01578</name>
</gene>
<dbReference type="InterPro" id="IPR013429">
    <property type="entry name" value="Regulatory_FmdB_Zinc_ribbon"/>
</dbReference>
<keyword evidence="3" id="KW-1185">Reference proteome</keyword>
<feature type="domain" description="Putative regulatory protein FmdB zinc ribbon" evidence="1">
    <location>
        <begin position="1"/>
        <end position="41"/>
    </location>
</feature>
<dbReference type="Gene3D" id="2.20.28.30">
    <property type="entry name" value="RNA polymerase ii, chain L"/>
    <property type="match status" value="1"/>
</dbReference>
<protein>
    <submittedName>
        <fullName evidence="2">Putative regulatory protein, FmdB family</fullName>
    </submittedName>
</protein>
<reference evidence="3" key="1">
    <citation type="submission" date="2016-11" db="EMBL/GenBank/DDBJ databases">
        <authorList>
            <person name="Varghese N."/>
            <person name="Submissions S."/>
        </authorList>
    </citation>
    <scope>NUCLEOTIDE SEQUENCE [LARGE SCALE GENOMIC DNA]</scope>
    <source>
        <strain evidence="3">DSM 10124</strain>
    </source>
</reference>
<name>A0A1M4Y4G0_9CLOT</name>
<sequence>MPLFTYKCEICENEFEELVRNADETVECPKCKSTLVKKKLPTIKVNGSSNSSKSSGFS</sequence>
<dbReference type="AlphaFoldDB" id="A0A1M4Y4G0"/>
<dbReference type="RefSeq" id="WP_073248898.1">
    <property type="nucleotide sequence ID" value="NZ_FQVG01000028.1"/>
</dbReference>
<dbReference type="Pfam" id="PF09723">
    <property type="entry name" value="Zn_ribbon_8"/>
    <property type="match status" value="1"/>
</dbReference>